<evidence type="ECO:0000259" key="7">
    <source>
        <dbReference type="Pfam" id="PF10035"/>
    </source>
</evidence>
<dbReference type="InterPro" id="IPR003740">
    <property type="entry name" value="YitT"/>
</dbReference>
<reference evidence="8" key="1">
    <citation type="submission" date="2021-04" db="EMBL/GenBank/DDBJ databases">
        <title>Genome seq and assembly of Bacillus sp.</title>
        <authorList>
            <person name="Chhetri G."/>
        </authorList>
    </citation>
    <scope>NUCLEOTIDE SEQUENCE</scope>
    <source>
        <strain evidence="8">RG28</strain>
    </source>
</reference>
<feature type="transmembrane region" description="Helical" evidence="6">
    <location>
        <begin position="168"/>
        <end position="189"/>
    </location>
</feature>
<evidence type="ECO:0000313" key="8">
    <source>
        <dbReference type="EMBL" id="MBP0726549.1"/>
    </source>
</evidence>
<evidence type="ECO:0000256" key="2">
    <source>
        <dbReference type="ARBA" id="ARBA00022475"/>
    </source>
</evidence>
<proteinExistence type="predicted"/>
<name>A0A940NJN9_9BACI</name>
<keyword evidence="3 6" id="KW-0812">Transmembrane</keyword>
<dbReference type="Pfam" id="PF02588">
    <property type="entry name" value="YitT_membrane"/>
    <property type="match status" value="1"/>
</dbReference>
<feature type="transmembrane region" description="Helical" evidence="6">
    <location>
        <begin position="28"/>
        <end position="51"/>
    </location>
</feature>
<comment type="subcellular location">
    <subcellularLocation>
        <location evidence="1">Cell membrane</location>
        <topology evidence="1">Multi-pass membrane protein</topology>
    </subcellularLocation>
</comment>
<evidence type="ECO:0000256" key="4">
    <source>
        <dbReference type="ARBA" id="ARBA00022989"/>
    </source>
</evidence>
<evidence type="ECO:0000256" key="3">
    <source>
        <dbReference type="ARBA" id="ARBA00022692"/>
    </source>
</evidence>
<keyword evidence="5 6" id="KW-0472">Membrane</keyword>
<accession>A0A940NJN9</accession>
<dbReference type="RefSeq" id="WP_209406889.1">
    <property type="nucleotide sequence ID" value="NZ_JAGIYQ010000012.1"/>
</dbReference>
<evidence type="ECO:0000256" key="5">
    <source>
        <dbReference type="ARBA" id="ARBA00023136"/>
    </source>
</evidence>
<dbReference type="Gene3D" id="3.30.70.120">
    <property type="match status" value="1"/>
</dbReference>
<evidence type="ECO:0000313" key="9">
    <source>
        <dbReference type="Proteomes" id="UP000682134"/>
    </source>
</evidence>
<dbReference type="Proteomes" id="UP000682134">
    <property type="component" value="Unassembled WGS sequence"/>
</dbReference>
<keyword evidence="9" id="KW-1185">Reference proteome</keyword>
<dbReference type="InterPro" id="IPR051461">
    <property type="entry name" value="UPF0750_membrane"/>
</dbReference>
<dbReference type="CDD" id="cd16380">
    <property type="entry name" value="YitT_C"/>
    <property type="match status" value="1"/>
</dbReference>
<dbReference type="InterPro" id="IPR019264">
    <property type="entry name" value="DUF2179"/>
</dbReference>
<keyword evidence="2" id="KW-1003">Cell membrane</keyword>
<dbReference type="PANTHER" id="PTHR33545">
    <property type="entry name" value="UPF0750 MEMBRANE PROTEIN YITT-RELATED"/>
    <property type="match status" value="1"/>
</dbReference>
<dbReference type="InterPro" id="IPR015867">
    <property type="entry name" value="N-reg_PII/ATP_PRibTrfase_C"/>
</dbReference>
<evidence type="ECO:0000256" key="6">
    <source>
        <dbReference type="SAM" id="Phobius"/>
    </source>
</evidence>
<dbReference type="EMBL" id="JAGIYQ010000012">
    <property type="protein sequence ID" value="MBP0726549.1"/>
    <property type="molecule type" value="Genomic_DNA"/>
</dbReference>
<keyword evidence="4 6" id="KW-1133">Transmembrane helix</keyword>
<feature type="domain" description="DUF2179" evidence="7">
    <location>
        <begin position="238"/>
        <end position="292"/>
    </location>
</feature>
<feature type="transmembrane region" description="Helical" evidence="6">
    <location>
        <begin position="98"/>
        <end position="118"/>
    </location>
</feature>
<dbReference type="PANTHER" id="PTHR33545:SF5">
    <property type="entry name" value="UPF0750 MEMBRANE PROTEIN YITT"/>
    <property type="match status" value="1"/>
</dbReference>
<feature type="transmembrane region" description="Helical" evidence="6">
    <location>
        <begin position="63"/>
        <end position="86"/>
    </location>
</feature>
<evidence type="ECO:0000256" key="1">
    <source>
        <dbReference type="ARBA" id="ARBA00004651"/>
    </source>
</evidence>
<protein>
    <submittedName>
        <fullName evidence="8">YitT family protein</fullName>
    </submittedName>
</protein>
<feature type="transmembrane region" description="Helical" evidence="6">
    <location>
        <begin position="125"/>
        <end position="148"/>
    </location>
</feature>
<dbReference type="AlphaFoldDB" id="A0A940NJN9"/>
<dbReference type="GO" id="GO:0005886">
    <property type="term" value="C:plasma membrane"/>
    <property type="evidence" value="ECO:0007669"/>
    <property type="project" value="UniProtKB-SubCell"/>
</dbReference>
<dbReference type="Pfam" id="PF10035">
    <property type="entry name" value="DUF2179"/>
    <property type="match status" value="1"/>
</dbReference>
<dbReference type="PIRSF" id="PIRSF006483">
    <property type="entry name" value="Membrane_protein_YitT"/>
    <property type="match status" value="1"/>
</dbReference>
<gene>
    <name evidence="8" type="ORF">J5Y03_15415</name>
</gene>
<comment type="caution">
    <text evidence="8">The sequence shown here is derived from an EMBL/GenBank/DDBJ whole genome shotgun (WGS) entry which is preliminary data.</text>
</comment>
<sequence>MSKLGDADYVPETPLLNFSFFKTRNAELIMQLIVILVASILYAISMNMFFIPHNMISGGFAGIGMIIGYLTHYNIGILIFLLNLPLLILSYRSLGKKITFLTTYFIATSSLAMNLIPVKQLSSDILLSSVFGGLLCGAATGIVFRFAASTGGFDIVGLMIAKKKDVSIGAIIFVFNALLLVFAGFIFGWNITLYTFISRFVVSKTIDGIHTKHIKLTVMIVTEKGVEVKKALLNKCIRGVTMIDAVGAYTDHEKKVIYTVITRYELSEVKRLVRQVDAHAFINITETVEVVGRFKRI</sequence>
<organism evidence="8 9">
    <name type="scientific">Gottfriedia endophytica</name>
    <dbReference type="NCBI Taxonomy" id="2820819"/>
    <lineage>
        <taxon>Bacteria</taxon>
        <taxon>Bacillati</taxon>
        <taxon>Bacillota</taxon>
        <taxon>Bacilli</taxon>
        <taxon>Bacillales</taxon>
        <taxon>Bacillaceae</taxon>
        <taxon>Gottfriedia</taxon>
    </lineage>
</organism>